<feature type="chain" id="PRO_5020333906" description="Surface cell wall-binding protein" evidence="1">
    <location>
        <begin position="27"/>
        <end position="184"/>
    </location>
</feature>
<evidence type="ECO:0008006" key="4">
    <source>
        <dbReference type="Google" id="ProtNLM"/>
    </source>
</evidence>
<dbReference type="EMBL" id="SHKK01000001">
    <property type="protein sequence ID" value="RZT81478.1"/>
    <property type="molecule type" value="Genomic_DNA"/>
</dbReference>
<name>A0A4Q7ULL9_9ACTN</name>
<protein>
    <recommendedName>
        <fullName evidence="4">Surface cell wall-binding protein</fullName>
    </recommendedName>
</protein>
<dbReference type="Proteomes" id="UP000293781">
    <property type="component" value="Unassembled WGS sequence"/>
</dbReference>
<evidence type="ECO:0000256" key="1">
    <source>
        <dbReference type="SAM" id="SignalP"/>
    </source>
</evidence>
<dbReference type="RefSeq" id="WP_244236798.1">
    <property type="nucleotide sequence ID" value="NZ_SHKK01000001.1"/>
</dbReference>
<reference evidence="2 3" key="1">
    <citation type="submission" date="2019-02" db="EMBL/GenBank/DDBJ databases">
        <title>Sequencing the genomes of 1000 actinobacteria strains.</title>
        <authorList>
            <person name="Klenk H.-P."/>
        </authorList>
    </citation>
    <scope>NUCLEOTIDE SEQUENCE [LARGE SCALE GENOMIC DNA]</scope>
    <source>
        <strain evidence="2 3">DSM 45888</strain>
    </source>
</reference>
<sequence>MRTAKICLAGAAAVAMVGFLAAPAAADPTDTTSTTFEVLAGTLDIVAPATADLGGGPPGGVISGQLGTVTVDDSRGEADASWVASVTATVFQTGGGSPPETVLPEEIDYWSGPATATTGDGTFTEGQTAAGDAQPLSSVTPLTAFTHSGGTGGNTASWNPTLVVNVPLDSIAGVYTGTVTHSVA</sequence>
<evidence type="ECO:0000313" key="2">
    <source>
        <dbReference type="EMBL" id="RZT81478.1"/>
    </source>
</evidence>
<dbReference type="AlphaFoldDB" id="A0A4Q7ULL9"/>
<keyword evidence="3" id="KW-1185">Reference proteome</keyword>
<keyword evidence="1" id="KW-0732">Signal</keyword>
<proteinExistence type="predicted"/>
<organism evidence="2 3">
    <name type="scientific">Micromonospora violae</name>
    <dbReference type="NCBI Taxonomy" id="1278207"/>
    <lineage>
        <taxon>Bacteria</taxon>
        <taxon>Bacillati</taxon>
        <taxon>Actinomycetota</taxon>
        <taxon>Actinomycetes</taxon>
        <taxon>Micromonosporales</taxon>
        <taxon>Micromonosporaceae</taxon>
        <taxon>Micromonospora</taxon>
    </lineage>
</organism>
<gene>
    <name evidence="2" type="ORF">EV382_4757</name>
</gene>
<accession>A0A4Q7ULL9</accession>
<evidence type="ECO:0000313" key="3">
    <source>
        <dbReference type="Proteomes" id="UP000293781"/>
    </source>
</evidence>
<comment type="caution">
    <text evidence="2">The sequence shown here is derived from an EMBL/GenBank/DDBJ whole genome shotgun (WGS) entry which is preliminary data.</text>
</comment>
<feature type="signal peptide" evidence="1">
    <location>
        <begin position="1"/>
        <end position="26"/>
    </location>
</feature>